<keyword evidence="3" id="KW-1185">Reference proteome</keyword>
<evidence type="ECO:0000313" key="3">
    <source>
        <dbReference type="Proteomes" id="UP000613740"/>
    </source>
</evidence>
<name>A0A835WNX5_9CHLO</name>
<gene>
    <name evidence="2" type="ORF">HYH02_004758</name>
</gene>
<feature type="region of interest" description="Disordered" evidence="1">
    <location>
        <begin position="485"/>
        <end position="561"/>
    </location>
</feature>
<feature type="compositionally biased region" description="Basic and acidic residues" evidence="1">
    <location>
        <begin position="400"/>
        <end position="422"/>
    </location>
</feature>
<feature type="compositionally biased region" description="Pro residues" evidence="1">
    <location>
        <begin position="736"/>
        <end position="748"/>
    </location>
</feature>
<feature type="region of interest" description="Disordered" evidence="1">
    <location>
        <begin position="389"/>
        <end position="440"/>
    </location>
</feature>
<feature type="region of interest" description="Disordered" evidence="1">
    <location>
        <begin position="654"/>
        <end position="749"/>
    </location>
</feature>
<feature type="region of interest" description="Disordered" evidence="1">
    <location>
        <begin position="268"/>
        <end position="297"/>
    </location>
</feature>
<evidence type="ECO:0000256" key="1">
    <source>
        <dbReference type="SAM" id="MobiDB-lite"/>
    </source>
</evidence>
<dbReference type="EMBL" id="JAEHOD010000010">
    <property type="protein sequence ID" value="KAG2450926.1"/>
    <property type="molecule type" value="Genomic_DNA"/>
</dbReference>
<organism evidence="2 3">
    <name type="scientific">Chlamydomonas schloesseri</name>
    <dbReference type="NCBI Taxonomy" id="2026947"/>
    <lineage>
        <taxon>Eukaryota</taxon>
        <taxon>Viridiplantae</taxon>
        <taxon>Chlorophyta</taxon>
        <taxon>core chlorophytes</taxon>
        <taxon>Chlorophyceae</taxon>
        <taxon>CS clade</taxon>
        <taxon>Chlamydomonadales</taxon>
        <taxon>Chlamydomonadaceae</taxon>
        <taxon>Chlamydomonas</taxon>
    </lineage>
</organism>
<feature type="compositionally biased region" description="Low complexity" evidence="1">
    <location>
        <begin position="685"/>
        <end position="712"/>
    </location>
</feature>
<reference evidence="2" key="1">
    <citation type="journal article" date="2020" name="bioRxiv">
        <title>Comparative genomics of Chlamydomonas.</title>
        <authorList>
            <person name="Craig R.J."/>
            <person name="Hasan A.R."/>
            <person name="Ness R.W."/>
            <person name="Keightley P.D."/>
        </authorList>
    </citation>
    <scope>NUCLEOTIDE SEQUENCE</scope>
    <source>
        <strain evidence="2">CCAP 11/173</strain>
    </source>
</reference>
<feature type="compositionally biased region" description="Low complexity" evidence="1">
    <location>
        <begin position="660"/>
        <end position="670"/>
    </location>
</feature>
<accession>A0A835WNX5</accession>
<protein>
    <submittedName>
        <fullName evidence="2">Uncharacterized protein</fullName>
    </submittedName>
</protein>
<comment type="caution">
    <text evidence="2">The sequence shown here is derived from an EMBL/GenBank/DDBJ whole genome shotgun (WGS) entry which is preliminary data.</text>
</comment>
<dbReference type="AlphaFoldDB" id="A0A835WNX5"/>
<proteinExistence type="predicted"/>
<evidence type="ECO:0000313" key="2">
    <source>
        <dbReference type="EMBL" id="KAG2450926.1"/>
    </source>
</evidence>
<feature type="compositionally biased region" description="Pro residues" evidence="1">
    <location>
        <begin position="546"/>
        <end position="558"/>
    </location>
</feature>
<dbReference type="Proteomes" id="UP000613740">
    <property type="component" value="Unassembled WGS sequence"/>
</dbReference>
<feature type="compositionally biased region" description="Low complexity" evidence="1">
    <location>
        <begin position="423"/>
        <end position="440"/>
    </location>
</feature>
<feature type="compositionally biased region" description="Low complexity" evidence="1">
    <location>
        <begin position="508"/>
        <end position="518"/>
    </location>
</feature>
<feature type="compositionally biased region" description="Pro residues" evidence="1">
    <location>
        <begin position="490"/>
        <end position="507"/>
    </location>
</feature>
<sequence>MAEEAMALAAAALPPPVPLLVRVPGHGVRMWDTAGSRPSVGNGVPAAAVAGRSAGALAAGQPDALGSSGARKQPRPRWWKILRIAGSRSKSMAAAAAAASQPALLQPTSAALYPAGAGYSVGNSTFMCAPASNTRLPLFLPLPLGATYSAAGPSSSAWFRPAACLLAAAAWGSRRHPSDRMDVLSWLCEGTHELLAGQPDLSNLEMLGDMVLVVAVAAQQCAGGRERHTPHGAAASGGAAGATDGSGAFLLLHLTCHHQLLVWRAAGRGGGRRRSSGGRERFDPSRTAGGQVQGQGQGSACGAIALARLLRVGPPTRLGASGDGGRVGDLRVPVMLDKTSFMWVPFKRYSDLVMDLGFSETIQSQVRRVGQDPLRQRLYTGAGQTVELMQQRHQQRHQQRKQEQGQRQERRQVQHQEQRQQERQQLQQQGAAAAASGAAAAPSAPTTAAYAAGGEQPRLLEPLHQSLAPYEQQRPAATPLGLVGARPATMLPPQPSGPLLPPRPPPAAAAGAAGQAGSFSRSLSRGPRAFAPPAISGGLVEDQRSMPPPPRPPPPPAPAHLLREGWGAAAASAAAAVLKEDAAAFARAAAGGKRVQGLAEPSEQPPVADMLSETTICPRQRAQTVVETHAMPAAASGAGSMVAGAAQPLAGCSKPGPGGAAAAAAQPAGGWRLPDGSSSGGGGRAIRAAAAAAPPPAAAAGAAGQAGSFSRSLSRGPRAFAPPAISGGLVEDQRSMPPPPRPPPPPAPAHLLREGWGAAAASAAAAGLGLAGVDRIAMLEAVLYLLQRERAEEERALREPDGVALAAARSNHAEVQTQSAS</sequence>